<comment type="function">
    <text evidence="6">Has antibacterial activity.</text>
</comment>
<dbReference type="PANTHER" id="PTHR20515:SF17">
    <property type="entry name" value="BETA-DEFENSIN 133"/>
    <property type="match status" value="1"/>
</dbReference>
<accession>A0A7J7WUL4</accession>
<evidence type="ECO:0000256" key="1">
    <source>
        <dbReference type="ARBA" id="ARBA00004613"/>
    </source>
</evidence>
<feature type="chain" id="PRO_5029951868" description="Beta-defensin" evidence="6">
    <location>
        <begin position="23"/>
        <end position="60"/>
    </location>
</feature>
<evidence type="ECO:0000256" key="2">
    <source>
        <dbReference type="ARBA" id="ARBA00007371"/>
    </source>
</evidence>
<dbReference type="GO" id="GO:0045087">
    <property type="term" value="P:innate immune response"/>
    <property type="evidence" value="ECO:0007669"/>
    <property type="project" value="InterPro"/>
</dbReference>
<dbReference type="Pfam" id="PF13841">
    <property type="entry name" value="Defensin_beta_2"/>
    <property type="match status" value="1"/>
</dbReference>
<evidence type="ECO:0000256" key="5">
    <source>
        <dbReference type="ARBA" id="ARBA00023157"/>
    </source>
</evidence>
<dbReference type="Proteomes" id="UP000527355">
    <property type="component" value="Unassembled WGS sequence"/>
</dbReference>
<comment type="similarity">
    <text evidence="2 6">Belongs to the beta-defensin family.</text>
</comment>
<evidence type="ECO:0000259" key="7">
    <source>
        <dbReference type="Pfam" id="PF13841"/>
    </source>
</evidence>
<gene>
    <name evidence="8" type="ORF">mMyoMyo1_003792</name>
</gene>
<reference evidence="8 9" key="1">
    <citation type="journal article" date="2020" name="Nature">
        <title>Six reference-quality genomes reveal evolution of bat adaptations.</title>
        <authorList>
            <person name="Jebb D."/>
            <person name="Huang Z."/>
            <person name="Pippel M."/>
            <person name="Hughes G.M."/>
            <person name="Lavrichenko K."/>
            <person name="Devanna P."/>
            <person name="Winkler S."/>
            <person name="Jermiin L.S."/>
            <person name="Skirmuntt E.C."/>
            <person name="Katzourakis A."/>
            <person name="Burkitt-Gray L."/>
            <person name="Ray D.A."/>
            <person name="Sullivan K.A.M."/>
            <person name="Roscito J.G."/>
            <person name="Kirilenko B.M."/>
            <person name="Davalos L.M."/>
            <person name="Corthals A.P."/>
            <person name="Power M.L."/>
            <person name="Jones G."/>
            <person name="Ransome R.D."/>
            <person name="Dechmann D.K.N."/>
            <person name="Locatelli A.G."/>
            <person name="Puechmaille S.J."/>
            <person name="Fedrigo O."/>
            <person name="Jarvis E.D."/>
            <person name="Hiller M."/>
            <person name="Vernes S.C."/>
            <person name="Myers E.W."/>
            <person name="Teeling E.C."/>
        </authorList>
    </citation>
    <scope>NUCLEOTIDE SEQUENCE [LARGE SCALE GENOMIC DNA]</scope>
    <source>
        <strain evidence="8">MMyoMyo1</strain>
        <tissue evidence="8">Flight muscle</tissue>
    </source>
</reference>
<keyword evidence="6" id="KW-0044">Antibiotic</keyword>
<feature type="signal peptide" evidence="6">
    <location>
        <begin position="1"/>
        <end position="22"/>
    </location>
</feature>
<evidence type="ECO:0000313" key="9">
    <source>
        <dbReference type="Proteomes" id="UP000527355"/>
    </source>
</evidence>
<sequence>MKIVVFLFILFFLLVPLPPVKCAMKDTVKCFVTYGKCRAQCHIGEKKIGLCLQGTASCCK</sequence>
<comment type="caution">
    <text evidence="8">The sequence shown here is derived from an EMBL/GenBank/DDBJ whole genome shotgun (WGS) entry which is preliminary data.</text>
</comment>
<dbReference type="AlphaFoldDB" id="A0A7J7WUL4"/>
<evidence type="ECO:0000256" key="3">
    <source>
        <dbReference type="ARBA" id="ARBA00022525"/>
    </source>
</evidence>
<dbReference type="GO" id="GO:0042742">
    <property type="term" value="P:defense response to bacterium"/>
    <property type="evidence" value="ECO:0007669"/>
    <property type="project" value="UniProtKB-UniRule"/>
</dbReference>
<proteinExistence type="inferred from homology"/>
<dbReference type="GO" id="GO:0005615">
    <property type="term" value="C:extracellular space"/>
    <property type="evidence" value="ECO:0007669"/>
    <property type="project" value="TreeGrafter"/>
</dbReference>
<keyword evidence="6" id="KW-0929">Antimicrobial</keyword>
<dbReference type="GO" id="GO:0031731">
    <property type="term" value="F:CCR6 chemokine receptor binding"/>
    <property type="evidence" value="ECO:0007669"/>
    <property type="project" value="TreeGrafter"/>
</dbReference>
<keyword evidence="3 6" id="KW-0964">Secreted</keyword>
<protein>
    <recommendedName>
        <fullName evidence="6">Beta-defensin</fullName>
    </recommendedName>
</protein>
<keyword evidence="6" id="KW-0211">Defensin</keyword>
<name>A0A7J7WUL4_MYOMY</name>
<dbReference type="GO" id="GO:0042056">
    <property type="term" value="F:chemoattractant activity"/>
    <property type="evidence" value="ECO:0007669"/>
    <property type="project" value="TreeGrafter"/>
</dbReference>
<dbReference type="PANTHER" id="PTHR20515">
    <property type="entry name" value="BETA-DEFENSIN"/>
    <property type="match status" value="1"/>
</dbReference>
<keyword evidence="5" id="KW-1015">Disulfide bond</keyword>
<dbReference type="EMBL" id="JABWUV010000007">
    <property type="protein sequence ID" value="KAF6341123.1"/>
    <property type="molecule type" value="Genomic_DNA"/>
</dbReference>
<feature type="domain" description="Beta-defensin" evidence="7">
    <location>
        <begin position="29"/>
        <end position="59"/>
    </location>
</feature>
<keyword evidence="4 6" id="KW-0732">Signal</keyword>
<evidence type="ECO:0000256" key="4">
    <source>
        <dbReference type="ARBA" id="ARBA00022729"/>
    </source>
</evidence>
<comment type="subcellular location">
    <subcellularLocation>
        <location evidence="1 6">Secreted</location>
    </subcellularLocation>
</comment>
<keyword evidence="9" id="KW-1185">Reference proteome</keyword>
<dbReference type="InterPro" id="IPR025933">
    <property type="entry name" value="Beta_defensin_dom"/>
</dbReference>
<evidence type="ECO:0000313" key="8">
    <source>
        <dbReference type="EMBL" id="KAF6341123.1"/>
    </source>
</evidence>
<evidence type="ECO:0000256" key="6">
    <source>
        <dbReference type="RuleBase" id="RU231113"/>
    </source>
</evidence>
<dbReference type="GO" id="GO:0060326">
    <property type="term" value="P:cell chemotaxis"/>
    <property type="evidence" value="ECO:0007669"/>
    <property type="project" value="TreeGrafter"/>
</dbReference>
<organism evidence="8 9">
    <name type="scientific">Myotis myotis</name>
    <name type="common">Greater mouse-eared bat</name>
    <name type="synonym">Vespertilio myotis</name>
    <dbReference type="NCBI Taxonomy" id="51298"/>
    <lineage>
        <taxon>Eukaryota</taxon>
        <taxon>Metazoa</taxon>
        <taxon>Chordata</taxon>
        <taxon>Craniata</taxon>
        <taxon>Vertebrata</taxon>
        <taxon>Euteleostomi</taxon>
        <taxon>Mammalia</taxon>
        <taxon>Eutheria</taxon>
        <taxon>Laurasiatheria</taxon>
        <taxon>Chiroptera</taxon>
        <taxon>Yangochiroptera</taxon>
        <taxon>Vespertilionidae</taxon>
        <taxon>Myotis</taxon>
    </lineage>
</organism>